<dbReference type="RefSeq" id="WP_264846973.1">
    <property type="nucleotide sequence ID" value="NZ_BPMA01000037.1"/>
</dbReference>
<comment type="cofactor">
    <cofactor evidence="1">
        <name>FMN</name>
        <dbReference type="ChEBI" id="CHEBI:58210"/>
    </cofactor>
</comment>
<keyword evidence="2" id="KW-0285">Flavoprotein</keyword>
<evidence type="ECO:0000259" key="4">
    <source>
        <dbReference type="SMART" id="SM00903"/>
    </source>
</evidence>
<evidence type="ECO:0000256" key="3">
    <source>
        <dbReference type="ARBA" id="ARBA00038054"/>
    </source>
</evidence>
<dbReference type="PANTHER" id="PTHR43567">
    <property type="entry name" value="FLAVOREDOXIN-RELATED-RELATED"/>
    <property type="match status" value="1"/>
</dbReference>
<dbReference type="InterPro" id="IPR052174">
    <property type="entry name" value="Flavoredoxin"/>
</dbReference>
<keyword evidence="8" id="KW-1185">Reference proteome</keyword>
<dbReference type="Pfam" id="PF01613">
    <property type="entry name" value="Flavin_Reduct"/>
    <property type="match status" value="1"/>
</dbReference>
<evidence type="ECO:0000313" key="6">
    <source>
        <dbReference type="EMBL" id="GJM53929.1"/>
    </source>
</evidence>
<dbReference type="EMBL" id="BQKA01000027">
    <property type="protein sequence ID" value="GJM50434.1"/>
    <property type="molecule type" value="Genomic_DNA"/>
</dbReference>
<evidence type="ECO:0000256" key="1">
    <source>
        <dbReference type="ARBA" id="ARBA00001917"/>
    </source>
</evidence>
<comment type="similarity">
    <text evidence="3">Belongs to the flavoredoxin family.</text>
</comment>
<dbReference type="Proteomes" id="UP001207736">
    <property type="component" value="Unassembled WGS sequence"/>
</dbReference>
<accession>A0AAV5AV03</accession>
<organism evidence="5 7">
    <name type="scientific">Capnocytophaga catalasegens</name>
    <dbReference type="NCBI Taxonomy" id="1004260"/>
    <lineage>
        <taxon>Bacteria</taxon>
        <taxon>Pseudomonadati</taxon>
        <taxon>Bacteroidota</taxon>
        <taxon>Flavobacteriia</taxon>
        <taxon>Flavobacteriales</taxon>
        <taxon>Flavobacteriaceae</taxon>
        <taxon>Capnocytophaga</taxon>
    </lineage>
</organism>
<gene>
    <name evidence="5" type="ORF">RCZ15_14070</name>
    <name evidence="6" type="ORF">RCZ16_22450</name>
</gene>
<dbReference type="Proteomes" id="UP001208692">
    <property type="component" value="Unassembled WGS sequence"/>
</dbReference>
<dbReference type="SMART" id="SM00903">
    <property type="entry name" value="Flavin_Reduct"/>
    <property type="match status" value="1"/>
</dbReference>
<dbReference type="GO" id="GO:0010181">
    <property type="term" value="F:FMN binding"/>
    <property type="evidence" value="ECO:0007669"/>
    <property type="project" value="InterPro"/>
</dbReference>
<dbReference type="Gene3D" id="2.30.110.10">
    <property type="entry name" value="Electron Transport, Fmn-binding Protein, Chain A"/>
    <property type="match status" value="1"/>
</dbReference>
<reference evidence="5 8" key="1">
    <citation type="submission" date="2021-11" db="EMBL/GenBank/DDBJ databases">
        <title>Draft genome sequence of Capnocytophaga sp. strain KC07075 isolated from cat oral cavity.</title>
        <authorList>
            <person name="Suzuki M."/>
            <person name="Imaoka K."/>
            <person name="Kimura M."/>
            <person name="Morikawa S."/>
            <person name="Maeda K."/>
        </authorList>
    </citation>
    <scope>NUCLEOTIDE SEQUENCE</scope>
    <source>
        <strain evidence="5">KC07075</strain>
        <strain evidence="6 8">KC07079</strain>
    </source>
</reference>
<dbReference type="PANTHER" id="PTHR43567:SF1">
    <property type="entry name" value="FLAVOREDOXIN"/>
    <property type="match status" value="1"/>
</dbReference>
<evidence type="ECO:0000313" key="8">
    <source>
        <dbReference type="Proteomes" id="UP001208692"/>
    </source>
</evidence>
<protein>
    <recommendedName>
        <fullName evidence="4">Flavin reductase like domain-containing protein</fullName>
    </recommendedName>
</protein>
<comment type="caution">
    <text evidence="5">The sequence shown here is derived from an EMBL/GenBank/DDBJ whole genome shotgun (WGS) entry which is preliminary data.</text>
</comment>
<name>A0AAV5AV03_9FLAO</name>
<dbReference type="AlphaFoldDB" id="A0AAV5AV03"/>
<dbReference type="InterPro" id="IPR012349">
    <property type="entry name" value="Split_barrel_FMN-bd"/>
</dbReference>
<dbReference type="InterPro" id="IPR002563">
    <property type="entry name" value="Flavin_Rdtase-like_dom"/>
</dbReference>
<dbReference type="SUPFAM" id="SSF50475">
    <property type="entry name" value="FMN-binding split barrel"/>
    <property type="match status" value="1"/>
</dbReference>
<dbReference type="EMBL" id="BQKB01000053">
    <property type="protein sequence ID" value="GJM53929.1"/>
    <property type="molecule type" value="Genomic_DNA"/>
</dbReference>
<dbReference type="GO" id="GO:0016646">
    <property type="term" value="F:oxidoreductase activity, acting on the CH-NH group of donors, NAD or NADP as acceptor"/>
    <property type="evidence" value="ECO:0007669"/>
    <property type="project" value="UniProtKB-ARBA"/>
</dbReference>
<feature type="domain" description="Flavin reductase like" evidence="4">
    <location>
        <begin position="15"/>
        <end position="157"/>
    </location>
</feature>
<evidence type="ECO:0000256" key="2">
    <source>
        <dbReference type="ARBA" id="ARBA00022630"/>
    </source>
</evidence>
<sequence>MNKYIASVPLEKAFRLINHGATTLVSSRYGGIDNVMAAAWVCGLDYDPPKLTFVLDSQNKTRQLVEKSGMFAVQIPTLSQLELTHWLGTHSLYDDPQKLEHSGVELFSIEGFDVPLVCDCAAWLVCKVIPEPHNEQAYDLFIGEIIGAWADTRIFRNGHWQFENADASWRSLHYIAGGHFYTIGDAFDAKSE</sequence>
<evidence type="ECO:0000313" key="5">
    <source>
        <dbReference type="EMBL" id="GJM50434.1"/>
    </source>
</evidence>
<proteinExistence type="inferred from homology"/>
<evidence type="ECO:0000313" key="7">
    <source>
        <dbReference type="Proteomes" id="UP001207736"/>
    </source>
</evidence>